<proteinExistence type="inferred from homology"/>
<evidence type="ECO:0000313" key="11">
    <source>
        <dbReference type="EMBL" id="MFC3883573.1"/>
    </source>
</evidence>
<evidence type="ECO:0000256" key="8">
    <source>
        <dbReference type="HAMAP-Rule" id="MF_00066"/>
    </source>
</evidence>
<feature type="domain" description="ATP-sulfurylase PUA-like" evidence="10">
    <location>
        <begin position="5"/>
        <end position="154"/>
    </location>
</feature>
<evidence type="ECO:0000256" key="7">
    <source>
        <dbReference type="ARBA" id="ARBA00049370"/>
    </source>
</evidence>
<reference evidence="12" key="1">
    <citation type="journal article" date="2019" name="Int. J. Syst. Evol. Microbiol.">
        <title>The Global Catalogue of Microorganisms (GCM) 10K type strain sequencing project: providing services to taxonomists for standard genome sequencing and annotation.</title>
        <authorList>
            <consortium name="The Broad Institute Genomics Platform"/>
            <consortium name="The Broad Institute Genome Sequencing Center for Infectious Disease"/>
            <person name="Wu L."/>
            <person name="Ma J."/>
        </authorList>
    </citation>
    <scope>NUCLEOTIDE SEQUENCE [LARGE SCALE GENOMIC DNA]</scope>
    <source>
        <strain evidence="12">CCUG 61889</strain>
    </source>
</reference>
<dbReference type="Pfam" id="PF14306">
    <property type="entry name" value="PUA_2"/>
    <property type="match status" value="1"/>
</dbReference>
<dbReference type="CDD" id="cd00517">
    <property type="entry name" value="ATPS"/>
    <property type="match status" value="1"/>
</dbReference>
<dbReference type="Pfam" id="PF01747">
    <property type="entry name" value="ATP-sulfurylase"/>
    <property type="match status" value="1"/>
</dbReference>
<comment type="catalytic activity">
    <reaction evidence="7 8">
        <text>sulfate + ATP + H(+) = adenosine 5'-phosphosulfate + diphosphate</text>
        <dbReference type="Rhea" id="RHEA:18133"/>
        <dbReference type="ChEBI" id="CHEBI:15378"/>
        <dbReference type="ChEBI" id="CHEBI:16189"/>
        <dbReference type="ChEBI" id="CHEBI:30616"/>
        <dbReference type="ChEBI" id="CHEBI:33019"/>
        <dbReference type="ChEBI" id="CHEBI:58243"/>
        <dbReference type="EC" id="2.7.7.4"/>
    </reaction>
</comment>
<dbReference type="SUPFAM" id="SSF88697">
    <property type="entry name" value="PUA domain-like"/>
    <property type="match status" value="1"/>
</dbReference>
<dbReference type="HAMAP" id="MF_00066">
    <property type="entry name" value="Sulf_adenylyltr"/>
    <property type="match status" value="1"/>
</dbReference>
<name>A0ABV8AZY8_9BACI</name>
<gene>
    <name evidence="8 11" type="primary">sat</name>
    <name evidence="11" type="ORF">ACFOU2_08645</name>
</gene>
<dbReference type="RefSeq" id="WP_377914170.1">
    <property type="nucleotide sequence ID" value="NZ_JBHRZT010000032.1"/>
</dbReference>
<dbReference type="EC" id="2.7.7.4" evidence="8"/>
<dbReference type="PANTHER" id="PTHR43509:SF1">
    <property type="entry name" value="SULFATE ADENYLYLTRANSFERASE"/>
    <property type="match status" value="1"/>
</dbReference>
<evidence type="ECO:0000256" key="3">
    <source>
        <dbReference type="ARBA" id="ARBA00022695"/>
    </source>
</evidence>
<protein>
    <recommendedName>
        <fullName evidence="8">Sulfate adenylyltransferase</fullName>
        <ecNumber evidence="8">2.7.7.4</ecNumber>
    </recommendedName>
    <alternativeName>
        <fullName evidence="8">ATP-sulfurylase</fullName>
    </alternativeName>
    <alternativeName>
        <fullName evidence="8">Sulfate adenylate transferase</fullName>
        <shortName evidence="8">SAT</shortName>
    </alternativeName>
</protein>
<dbReference type="NCBIfam" id="TIGR00339">
    <property type="entry name" value="sopT"/>
    <property type="match status" value="1"/>
</dbReference>
<dbReference type="Proteomes" id="UP001595752">
    <property type="component" value="Unassembled WGS sequence"/>
</dbReference>
<keyword evidence="5 8" id="KW-0067">ATP-binding</keyword>
<evidence type="ECO:0000259" key="9">
    <source>
        <dbReference type="Pfam" id="PF01747"/>
    </source>
</evidence>
<organism evidence="11 12">
    <name type="scientific">Bacillus songklensis</name>
    <dbReference type="NCBI Taxonomy" id="1069116"/>
    <lineage>
        <taxon>Bacteria</taxon>
        <taxon>Bacillati</taxon>
        <taxon>Bacillota</taxon>
        <taxon>Bacilli</taxon>
        <taxon>Bacillales</taxon>
        <taxon>Bacillaceae</taxon>
        <taxon>Bacillus</taxon>
    </lineage>
</organism>
<keyword evidence="2 8" id="KW-0808">Transferase</keyword>
<evidence type="ECO:0000256" key="2">
    <source>
        <dbReference type="ARBA" id="ARBA00022679"/>
    </source>
</evidence>
<dbReference type="Gene3D" id="3.40.50.620">
    <property type="entry name" value="HUPs"/>
    <property type="match status" value="1"/>
</dbReference>
<sequence>MKASQPHGGILVNRIDHEGSVDSCKYEVELDNIALSDLELIAIGGYSPLIGFLDKENYHTVVKEMRLANGLPWSIPITLPVNEDTASKIDIGDKVKLVREQVVYGVMTVTDMYVPDKQREAALVYQTTDLAHPGVKKLFERPNVYLAGPITLIRRPQKEKFEQYYLDPSETREKFKQLGWNTIVGFQTRNPVHRAHEYIQKSALEIVDGLFLNPLVGETKSDDVPSDVRMESYQVLLNHYYPKDRVFLSVFPAAMRYAGPREAIFHALVRKNYGCTHFIVGRDHAGVGDYYGTYDSQKIFSNFTEEEIGIKTLFFEHSFYCTKCGNMGSAKTCPHDKKEHIVLSGTKVREMLRNGEMPPKEFSRPEVAKVLIKGMRNN</sequence>
<dbReference type="InterPro" id="IPR002650">
    <property type="entry name" value="Sulphate_adenylyltransferase"/>
</dbReference>
<keyword evidence="12" id="KW-1185">Reference proteome</keyword>
<dbReference type="InterPro" id="IPR024951">
    <property type="entry name" value="Sulfurylase_cat_dom"/>
</dbReference>
<dbReference type="GO" id="GO:0004781">
    <property type="term" value="F:sulfate adenylyltransferase (ATP) activity"/>
    <property type="evidence" value="ECO:0007669"/>
    <property type="project" value="UniProtKB-EC"/>
</dbReference>
<dbReference type="InterPro" id="IPR020792">
    <property type="entry name" value="SO4_adenylyltransferase_pro"/>
</dbReference>
<dbReference type="Gene3D" id="3.10.400.10">
    <property type="entry name" value="Sulfate adenylyltransferase"/>
    <property type="match status" value="1"/>
</dbReference>
<comment type="caution">
    <text evidence="11">The sequence shown here is derived from an EMBL/GenBank/DDBJ whole genome shotgun (WGS) entry which is preliminary data.</text>
</comment>
<evidence type="ECO:0000313" key="12">
    <source>
        <dbReference type="Proteomes" id="UP001595752"/>
    </source>
</evidence>
<keyword evidence="3 8" id="KW-0548">Nucleotidyltransferase</keyword>
<evidence type="ECO:0000256" key="6">
    <source>
        <dbReference type="ARBA" id="ARBA00037980"/>
    </source>
</evidence>
<evidence type="ECO:0000259" key="10">
    <source>
        <dbReference type="Pfam" id="PF14306"/>
    </source>
</evidence>
<dbReference type="NCBIfam" id="NF003166">
    <property type="entry name" value="PRK04149.1"/>
    <property type="match status" value="1"/>
</dbReference>
<comment type="pathway">
    <text evidence="1 8">Sulfur metabolism; hydrogen sulfide biosynthesis; sulfite from sulfate: step 1/3.</text>
</comment>
<dbReference type="SUPFAM" id="SSF52374">
    <property type="entry name" value="Nucleotidylyl transferase"/>
    <property type="match status" value="1"/>
</dbReference>
<comment type="similarity">
    <text evidence="6 8">Belongs to the sulfate adenylyltransferase family.</text>
</comment>
<accession>A0ABV8AZY8</accession>
<dbReference type="InterPro" id="IPR014729">
    <property type="entry name" value="Rossmann-like_a/b/a_fold"/>
</dbReference>
<evidence type="ECO:0000256" key="1">
    <source>
        <dbReference type="ARBA" id="ARBA00005048"/>
    </source>
</evidence>
<evidence type="ECO:0000256" key="5">
    <source>
        <dbReference type="ARBA" id="ARBA00022840"/>
    </source>
</evidence>
<keyword evidence="4 8" id="KW-0547">Nucleotide-binding</keyword>
<dbReference type="EMBL" id="JBHRZT010000032">
    <property type="protein sequence ID" value="MFC3883573.1"/>
    <property type="molecule type" value="Genomic_DNA"/>
</dbReference>
<dbReference type="InterPro" id="IPR025980">
    <property type="entry name" value="ATP-Sase_PUA-like_dom"/>
</dbReference>
<dbReference type="PANTHER" id="PTHR43509">
    <property type="match status" value="1"/>
</dbReference>
<feature type="domain" description="Sulphate adenylyltransferase catalytic" evidence="9">
    <location>
        <begin position="163"/>
        <end position="373"/>
    </location>
</feature>
<dbReference type="InterPro" id="IPR015947">
    <property type="entry name" value="PUA-like_sf"/>
</dbReference>
<evidence type="ECO:0000256" key="4">
    <source>
        <dbReference type="ARBA" id="ARBA00022741"/>
    </source>
</evidence>